<evidence type="ECO:0000313" key="1">
    <source>
        <dbReference type="EMBL" id="CAD8188617.1"/>
    </source>
</evidence>
<gene>
    <name evidence="1" type="ORF">PPENT_87.1.T0920001</name>
</gene>
<name>A0A8S1WIX6_9CILI</name>
<protein>
    <submittedName>
        <fullName evidence="1">Uncharacterized protein</fullName>
    </submittedName>
</protein>
<dbReference type="Proteomes" id="UP000689195">
    <property type="component" value="Unassembled WGS sequence"/>
</dbReference>
<evidence type="ECO:0000313" key="2">
    <source>
        <dbReference type="Proteomes" id="UP000689195"/>
    </source>
</evidence>
<sequence>MKRADPRGKGVQVKSEIIRFYIHICIGHQYIKSNLFELSCNSIHSPFQTFIIKSSQIQQYLNKLFNFNFKNQNNQKQN</sequence>
<accession>A0A8S1WIX6</accession>
<comment type="caution">
    <text evidence="1">The sequence shown here is derived from an EMBL/GenBank/DDBJ whole genome shotgun (WGS) entry which is preliminary data.</text>
</comment>
<keyword evidence="2" id="KW-1185">Reference proteome</keyword>
<reference evidence="1" key="1">
    <citation type="submission" date="2021-01" db="EMBL/GenBank/DDBJ databases">
        <authorList>
            <consortium name="Genoscope - CEA"/>
            <person name="William W."/>
        </authorList>
    </citation>
    <scope>NUCLEOTIDE SEQUENCE</scope>
</reference>
<proteinExistence type="predicted"/>
<organism evidence="1 2">
    <name type="scientific">Paramecium pentaurelia</name>
    <dbReference type="NCBI Taxonomy" id="43138"/>
    <lineage>
        <taxon>Eukaryota</taxon>
        <taxon>Sar</taxon>
        <taxon>Alveolata</taxon>
        <taxon>Ciliophora</taxon>
        <taxon>Intramacronucleata</taxon>
        <taxon>Oligohymenophorea</taxon>
        <taxon>Peniculida</taxon>
        <taxon>Parameciidae</taxon>
        <taxon>Paramecium</taxon>
    </lineage>
</organism>
<dbReference type="EMBL" id="CAJJDO010000092">
    <property type="protein sequence ID" value="CAD8188617.1"/>
    <property type="molecule type" value="Genomic_DNA"/>
</dbReference>
<dbReference type="AlphaFoldDB" id="A0A8S1WIX6"/>